<name>A0ABP5ZPW0_9ACTN</name>
<keyword evidence="2" id="KW-0808">Transferase</keyword>
<gene>
    <name evidence="2" type="ORF">GCM10010393_35690</name>
</gene>
<protein>
    <submittedName>
        <fullName evidence="2">Class I SAM-dependent methyltransferase</fullName>
    </submittedName>
</protein>
<sequence>MNTSHDVIARSHRLDGTPEQLTAYYSSWAPTYERDVTNVHYAGPRIMAEMFSRLKRQSPASEVTALDAGCGTGLVGRQIAGDRTITLDGLDLSHEMVTEAARTGAYRLLTSGVDLNQGLTEIAAHTYDITVCCGVFTPGHVHPVAVEGLLRVTRPGGHVLLSTRKRYLSETDFTERIESLCAEGRTAVVEHHADRPYTTDEPADYWVLAVP</sequence>
<proteinExistence type="predicted"/>
<keyword evidence="3" id="KW-1185">Reference proteome</keyword>
<evidence type="ECO:0000313" key="2">
    <source>
        <dbReference type="EMBL" id="GAA2500146.1"/>
    </source>
</evidence>
<dbReference type="InterPro" id="IPR029063">
    <property type="entry name" value="SAM-dependent_MTases_sf"/>
</dbReference>
<comment type="caution">
    <text evidence="2">The sequence shown here is derived from an EMBL/GenBank/DDBJ whole genome shotgun (WGS) entry which is preliminary data.</text>
</comment>
<dbReference type="EMBL" id="BAAASR010000018">
    <property type="protein sequence ID" value="GAA2500146.1"/>
    <property type="molecule type" value="Genomic_DNA"/>
</dbReference>
<dbReference type="Pfam" id="PF13649">
    <property type="entry name" value="Methyltransf_25"/>
    <property type="match status" value="1"/>
</dbReference>
<dbReference type="InterPro" id="IPR041698">
    <property type="entry name" value="Methyltransf_25"/>
</dbReference>
<dbReference type="SUPFAM" id="SSF53335">
    <property type="entry name" value="S-adenosyl-L-methionine-dependent methyltransferases"/>
    <property type="match status" value="1"/>
</dbReference>
<dbReference type="PANTHER" id="PTHR42912">
    <property type="entry name" value="METHYLTRANSFERASE"/>
    <property type="match status" value="1"/>
</dbReference>
<accession>A0ABP5ZPW0</accession>
<evidence type="ECO:0000259" key="1">
    <source>
        <dbReference type="Pfam" id="PF13649"/>
    </source>
</evidence>
<dbReference type="InterPro" id="IPR050508">
    <property type="entry name" value="Methyltransf_Superfamily"/>
</dbReference>
<organism evidence="2 3">
    <name type="scientific">Streptomyces gobitricini</name>
    <dbReference type="NCBI Taxonomy" id="68211"/>
    <lineage>
        <taxon>Bacteria</taxon>
        <taxon>Bacillati</taxon>
        <taxon>Actinomycetota</taxon>
        <taxon>Actinomycetes</taxon>
        <taxon>Kitasatosporales</taxon>
        <taxon>Streptomycetaceae</taxon>
        <taxon>Streptomyces</taxon>
    </lineage>
</organism>
<keyword evidence="2" id="KW-0489">Methyltransferase</keyword>
<dbReference type="GO" id="GO:0008168">
    <property type="term" value="F:methyltransferase activity"/>
    <property type="evidence" value="ECO:0007669"/>
    <property type="project" value="UniProtKB-KW"/>
</dbReference>
<feature type="domain" description="Methyltransferase" evidence="1">
    <location>
        <begin position="66"/>
        <end position="157"/>
    </location>
</feature>
<dbReference type="RefSeq" id="WP_344362164.1">
    <property type="nucleotide sequence ID" value="NZ_BAAASR010000018.1"/>
</dbReference>
<evidence type="ECO:0000313" key="3">
    <source>
        <dbReference type="Proteomes" id="UP001499942"/>
    </source>
</evidence>
<dbReference type="GO" id="GO:0032259">
    <property type="term" value="P:methylation"/>
    <property type="evidence" value="ECO:0007669"/>
    <property type="project" value="UniProtKB-KW"/>
</dbReference>
<dbReference type="Proteomes" id="UP001499942">
    <property type="component" value="Unassembled WGS sequence"/>
</dbReference>
<dbReference type="Gene3D" id="3.40.50.150">
    <property type="entry name" value="Vaccinia Virus protein VP39"/>
    <property type="match status" value="1"/>
</dbReference>
<reference evidence="3" key="1">
    <citation type="journal article" date="2019" name="Int. J. Syst. Evol. Microbiol.">
        <title>The Global Catalogue of Microorganisms (GCM) 10K type strain sequencing project: providing services to taxonomists for standard genome sequencing and annotation.</title>
        <authorList>
            <consortium name="The Broad Institute Genomics Platform"/>
            <consortium name="The Broad Institute Genome Sequencing Center for Infectious Disease"/>
            <person name="Wu L."/>
            <person name="Ma J."/>
        </authorList>
    </citation>
    <scope>NUCLEOTIDE SEQUENCE [LARGE SCALE GENOMIC DNA]</scope>
    <source>
        <strain evidence="3">JCM 5062</strain>
    </source>
</reference>
<dbReference type="CDD" id="cd02440">
    <property type="entry name" value="AdoMet_MTases"/>
    <property type="match status" value="1"/>
</dbReference>